<keyword evidence="1" id="KW-0732">Signal</keyword>
<dbReference type="STRING" id="112234.SAMN05421768_107357"/>
<feature type="signal peptide" evidence="1">
    <location>
        <begin position="1"/>
        <end position="18"/>
    </location>
</feature>
<evidence type="ECO:0000313" key="3">
    <source>
        <dbReference type="Proteomes" id="UP000186106"/>
    </source>
</evidence>
<dbReference type="Proteomes" id="UP000186106">
    <property type="component" value="Unassembled WGS sequence"/>
</dbReference>
<sequence>MKKVSFLLLMGLSVLAFGQTTREIIKDLDGDSIKDTIRIDSDSRTLICFLSTQKFKKIQSGVIQKLNFGNTLEPTKKGFEFWNDFDRSGFRCVFEYDAKAKKMRLVQMRRIDDILSFDYGDEAKGESRVNLITNEYIGNFYRVSHGKLQKMPTIKTKMTFPVTYLETFGDALCFDYEEKCLALYKENEKK</sequence>
<organism evidence="2 3">
    <name type="scientific">Chryseobacterium joostei</name>
    <dbReference type="NCBI Taxonomy" id="112234"/>
    <lineage>
        <taxon>Bacteria</taxon>
        <taxon>Pseudomonadati</taxon>
        <taxon>Bacteroidota</taxon>
        <taxon>Flavobacteriia</taxon>
        <taxon>Flavobacteriales</taxon>
        <taxon>Weeksellaceae</taxon>
        <taxon>Chryseobacterium group</taxon>
        <taxon>Chryseobacterium</taxon>
    </lineage>
</organism>
<evidence type="ECO:0000313" key="2">
    <source>
        <dbReference type="EMBL" id="SIS44698.1"/>
    </source>
</evidence>
<reference evidence="2 3" key="1">
    <citation type="submission" date="2017-01" db="EMBL/GenBank/DDBJ databases">
        <authorList>
            <person name="Mah S.A."/>
            <person name="Swanson W.J."/>
            <person name="Moy G.W."/>
            <person name="Vacquier V.D."/>
        </authorList>
    </citation>
    <scope>NUCLEOTIDE SEQUENCE [LARGE SCALE GENOMIC DNA]</scope>
    <source>
        <strain evidence="2 3">DSM 16927</strain>
    </source>
</reference>
<proteinExistence type="predicted"/>
<name>A0A1N7J5P4_9FLAO</name>
<evidence type="ECO:0000256" key="1">
    <source>
        <dbReference type="SAM" id="SignalP"/>
    </source>
</evidence>
<dbReference type="EMBL" id="FTNZ01000007">
    <property type="protein sequence ID" value="SIS44698.1"/>
    <property type="molecule type" value="Genomic_DNA"/>
</dbReference>
<dbReference type="OrthoDB" id="1439845at2"/>
<protein>
    <submittedName>
        <fullName evidence="2">Uncharacterized protein</fullName>
    </submittedName>
</protein>
<feature type="chain" id="PRO_5012184829" evidence="1">
    <location>
        <begin position="19"/>
        <end position="190"/>
    </location>
</feature>
<dbReference type="AlphaFoldDB" id="A0A1N7J5P4"/>
<dbReference type="RefSeq" id="WP_123867453.1">
    <property type="nucleotide sequence ID" value="NZ_CP033926.1"/>
</dbReference>
<gene>
    <name evidence="2" type="ORF">SAMN05421768_107357</name>
</gene>
<accession>A0A1N7J5P4</accession>